<dbReference type="GO" id="GO:0005829">
    <property type="term" value="C:cytosol"/>
    <property type="evidence" value="ECO:0007669"/>
    <property type="project" value="TreeGrafter"/>
</dbReference>
<evidence type="ECO:0000256" key="5">
    <source>
        <dbReference type="ARBA" id="ARBA00022840"/>
    </source>
</evidence>
<keyword evidence="2" id="KW-0547">Nucleotide-binding</keyword>
<protein>
    <submittedName>
        <fullName evidence="12">ATP-dependent DEAD/H RNA helicase</fullName>
    </submittedName>
</protein>
<dbReference type="GO" id="GO:0016787">
    <property type="term" value="F:hydrolase activity"/>
    <property type="evidence" value="ECO:0007669"/>
    <property type="project" value="UniProtKB-KW"/>
</dbReference>
<dbReference type="SMART" id="SM00490">
    <property type="entry name" value="HELICc"/>
    <property type="match status" value="1"/>
</dbReference>
<feature type="region of interest" description="Disordered" evidence="8">
    <location>
        <begin position="226"/>
        <end position="248"/>
    </location>
</feature>
<dbReference type="STRING" id="67003.A0A1X0NJH3"/>
<evidence type="ECO:0000256" key="7">
    <source>
        <dbReference type="PROSITE-ProRule" id="PRU00552"/>
    </source>
</evidence>
<accession>A0A1X0NJH3</accession>
<feature type="compositionally biased region" description="Acidic residues" evidence="8">
    <location>
        <begin position="227"/>
        <end position="236"/>
    </location>
</feature>
<dbReference type="EMBL" id="NBCO01000043">
    <property type="protein sequence ID" value="ORC84603.1"/>
    <property type="molecule type" value="Genomic_DNA"/>
</dbReference>
<dbReference type="SUPFAM" id="SSF52540">
    <property type="entry name" value="P-loop containing nucleoside triphosphate hydrolases"/>
    <property type="match status" value="2"/>
</dbReference>
<evidence type="ECO:0000256" key="1">
    <source>
        <dbReference type="ARBA" id="ARBA00022540"/>
    </source>
</evidence>
<dbReference type="InterPro" id="IPR011545">
    <property type="entry name" value="DEAD/DEAH_box_helicase_dom"/>
</dbReference>
<dbReference type="PROSITE" id="PS51194">
    <property type="entry name" value="HELICASE_CTER"/>
    <property type="match status" value="1"/>
</dbReference>
<feature type="region of interest" description="Disordered" evidence="8">
    <location>
        <begin position="560"/>
        <end position="603"/>
    </location>
</feature>
<evidence type="ECO:0000256" key="3">
    <source>
        <dbReference type="ARBA" id="ARBA00022801"/>
    </source>
</evidence>
<proteinExistence type="predicted"/>
<dbReference type="InterPro" id="IPR001650">
    <property type="entry name" value="Helicase_C-like"/>
</dbReference>
<dbReference type="GO" id="GO:0003724">
    <property type="term" value="F:RNA helicase activity"/>
    <property type="evidence" value="ECO:0007669"/>
    <property type="project" value="InterPro"/>
</dbReference>
<evidence type="ECO:0000256" key="4">
    <source>
        <dbReference type="ARBA" id="ARBA00022806"/>
    </source>
</evidence>
<evidence type="ECO:0000256" key="6">
    <source>
        <dbReference type="ARBA" id="ARBA00022917"/>
    </source>
</evidence>
<dbReference type="CDD" id="cd18787">
    <property type="entry name" value="SF2_C_DEAD"/>
    <property type="match status" value="1"/>
</dbReference>
<feature type="compositionally biased region" description="Low complexity" evidence="8">
    <location>
        <begin position="567"/>
        <end position="576"/>
    </location>
</feature>
<evidence type="ECO:0000313" key="13">
    <source>
        <dbReference type="Proteomes" id="UP000192257"/>
    </source>
</evidence>
<dbReference type="GO" id="GO:0003743">
    <property type="term" value="F:translation initiation factor activity"/>
    <property type="evidence" value="ECO:0007669"/>
    <property type="project" value="UniProtKB-KW"/>
</dbReference>
<comment type="caution">
    <text evidence="12">The sequence shown here is derived from an EMBL/GenBank/DDBJ whole genome shotgun (WGS) entry which is preliminary data.</text>
</comment>
<feature type="domain" description="Helicase C-terminal" evidence="10">
    <location>
        <begin position="268"/>
        <end position="476"/>
    </location>
</feature>
<dbReference type="Proteomes" id="UP000192257">
    <property type="component" value="Unassembled WGS sequence"/>
</dbReference>
<feature type="short sequence motif" description="Q motif" evidence="7">
    <location>
        <begin position="11"/>
        <end position="39"/>
    </location>
</feature>
<dbReference type="Pfam" id="PF00271">
    <property type="entry name" value="Helicase_C"/>
    <property type="match status" value="2"/>
</dbReference>
<dbReference type="RefSeq" id="XP_028878669.1">
    <property type="nucleotide sequence ID" value="XM_029030070.1"/>
</dbReference>
<dbReference type="PANTHER" id="PTHR47959:SF1">
    <property type="entry name" value="ATP-DEPENDENT RNA HELICASE DBPA"/>
    <property type="match status" value="1"/>
</dbReference>
<keyword evidence="6" id="KW-0648">Protein biosynthesis</keyword>
<dbReference type="InterPro" id="IPR014001">
    <property type="entry name" value="Helicase_ATP-bd"/>
</dbReference>
<gene>
    <name evidence="12" type="ORF">TM35_000431710</name>
</gene>
<keyword evidence="1" id="KW-0396">Initiation factor</keyword>
<dbReference type="Pfam" id="PF00270">
    <property type="entry name" value="DEAD"/>
    <property type="match status" value="1"/>
</dbReference>
<feature type="domain" description="DEAD-box RNA helicase Q" evidence="11">
    <location>
        <begin position="11"/>
        <end position="39"/>
    </location>
</feature>
<sequence>MTSSPSNVISTTWSELALDSRILEAVKRLHWETPTPVQSACIPLALKGRDLAVQSRTGSGKTAAFLIPILQRIITENEQMCNRRAGRNPAALILLPSVELCEQTVEVASALSKYVKPRIVVDNLTSRGAITKARLASAPILIATAALLGKQCRNGTLTAEEFKSLRCVVIDEVDLMMSIAESSVRAVQSILPPSIQTILCSATLTDAVAHIKGQLLHNPVTITLNTGDDDDDDNDDNNNGKNGSITTPGENLVVEARKIVRGGTADEKLQHYYLVATDECHHHTLLYSLYRLGHIKGKTLIFLSTEDAMYKLHSFLVQLGVDALVYDSNLPLNVRMDALHRFQIGSANTLVCTDGTLESIDRLQETSIGEGEVTTSTLNKKGKNTVSSDHIALQRGIDFSDVRNVILFDGITVPSTTAFSRYTHRVGRAGRAGKSGMAITLFSLQQAKKVTRPLREYLAKTQDPLQPFKQLQRRESAMLQYRVDNILASITRSSTRRQRIAAVATELTRSAYLNSHMSQKDGDALHRILSRSRKEVKCDSALLDVPHYMHIEKADSADHYRKRVSAKARSASATSRRSTKKTRDPLSSVASAVKMSATKKRRL</sequence>
<dbReference type="PROSITE" id="PS51195">
    <property type="entry name" value="Q_MOTIF"/>
    <property type="match status" value="1"/>
</dbReference>
<evidence type="ECO:0000259" key="10">
    <source>
        <dbReference type="PROSITE" id="PS51194"/>
    </source>
</evidence>
<feature type="domain" description="Helicase ATP-binding" evidence="9">
    <location>
        <begin position="42"/>
        <end position="222"/>
    </location>
</feature>
<reference evidence="12 13" key="1">
    <citation type="submission" date="2017-03" db="EMBL/GenBank/DDBJ databases">
        <title>An alternative strategy for trypanosome survival in the mammalian bloodstream revealed through genome and transcriptome analysis of the ubiquitous bovine parasite Trypanosoma (Megatrypanum) theileri.</title>
        <authorList>
            <person name="Kelly S."/>
            <person name="Ivens A."/>
            <person name="Mott A."/>
            <person name="O'Neill E."/>
            <person name="Emms D."/>
            <person name="Macleod O."/>
            <person name="Voorheis P."/>
            <person name="Matthews J."/>
            <person name="Matthews K."/>
            <person name="Carrington M."/>
        </authorList>
    </citation>
    <scope>NUCLEOTIDE SEQUENCE [LARGE SCALE GENOMIC DNA]</scope>
    <source>
        <strain evidence="12">Edinburgh</strain>
    </source>
</reference>
<evidence type="ECO:0000259" key="9">
    <source>
        <dbReference type="PROSITE" id="PS51192"/>
    </source>
</evidence>
<evidence type="ECO:0000256" key="2">
    <source>
        <dbReference type="ARBA" id="ARBA00022741"/>
    </source>
</evidence>
<dbReference type="PANTHER" id="PTHR47959">
    <property type="entry name" value="ATP-DEPENDENT RNA HELICASE RHLE-RELATED"/>
    <property type="match status" value="1"/>
</dbReference>
<dbReference type="VEuPathDB" id="TriTrypDB:TM35_000431710"/>
<keyword evidence="5" id="KW-0067">ATP-binding</keyword>
<dbReference type="PROSITE" id="PS51192">
    <property type="entry name" value="HELICASE_ATP_BIND_1"/>
    <property type="match status" value="1"/>
</dbReference>
<keyword evidence="13" id="KW-1185">Reference proteome</keyword>
<name>A0A1X0NJH3_9TRYP</name>
<dbReference type="InterPro" id="IPR014014">
    <property type="entry name" value="RNA_helicase_DEAD_Q_motif"/>
</dbReference>
<dbReference type="OrthoDB" id="1191041at2759"/>
<dbReference type="SMART" id="SM00487">
    <property type="entry name" value="DEXDc"/>
    <property type="match status" value="1"/>
</dbReference>
<organism evidence="12 13">
    <name type="scientific">Trypanosoma theileri</name>
    <dbReference type="NCBI Taxonomy" id="67003"/>
    <lineage>
        <taxon>Eukaryota</taxon>
        <taxon>Discoba</taxon>
        <taxon>Euglenozoa</taxon>
        <taxon>Kinetoplastea</taxon>
        <taxon>Metakinetoplastina</taxon>
        <taxon>Trypanosomatida</taxon>
        <taxon>Trypanosomatidae</taxon>
        <taxon>Trypanosoma</taxon>
    </lineage>
</organism>
<dbReference type="AlphaFoldDB" id="A0A1X0NJH3"/>
<dbReference type="Gene3D" id="3.40.50.300">
    <property type="entry name" value="P-loop containing nucleotide triphosphate hydrolases"/>
    <property type="match status" value="2"/>
</dbReference>
<dbReference type="GO" id="GO:0003676">
    <property type="term" value="F:nucleic acid binding"/>
    <property type="evidence" value="ECO:0007669"/>
    <property type="project" value="InterPro"/>
</dbReference>
<dbReference type="InterPro" id="IPR027417">
    <property type="entry name" value="P-loop_NTPase"/>
</dbReference>
<dbReference type="GO" id="GO:0005524">
    <property type="term" value="F:ATP binding"/>
    <property type="evidence" value="ECO:0007669"/>
    <property type="project" value="UniProtKB-KW"/>
</dbReference>
<evidence type="ECO:0000259" key="11">
    <source>
        <dbReference type="PROSITE" id="PS51195"/>
    </source>
</evidence>
<evidence type="ECO:0000256" key="8">
    <source>
        <dbReference type="SAM" id="MobiDB-lite"/>
    </source>
</evidence>
<keyword evidence="3" id="KW-0378">Hydrolase</keyword>
<dbReference type="InterPro" id="IPR050079">
    <property type="entry name" value="DEAD_box_RNA_helicase"/>
</dbReference>
<dbReference type="GeneID" id="39989850"/>
<evidence type="ECO:0000313" key="12">
    <source>
        <dbReference type="EMBL" id="ORC84603.1"/>
    </source>
</evidence>
<keyword evidence="4 12" id="KW-0347">Helicase</keyword>